<protein>
    <submittedName>
        <fullName evidence="3">IMP dehydrogenase</fullName>
    </submittedName>
</protein>
<dbReference type="SUPFAM" id="SSF54001">
    <property type="entry name" value="Cysteine proteinases"/>
    <property type="match status" value="1"/>
</dbReference>
<evidence type="ECO:0000256" key="1">
    <source>
        <dbReference type="SAM" id="MobiDB-lite"/>
    </source>
</evidence>
<feature type="domain" description="Transglutaminase-like" evidence="2">
    <location>
        <begin position="172"/>
        <end position="248"/>
    </location>
</feature>
<keyword evidence="4" id="KW-1185">Reference proteome</keyword>
<dbReference type="InterPro" id="IPR038765">
    <property type="entry name" value="Papain-like_cys_pep_sf"/>
</dbReference>
<dbReference type="Pfam" id="PF08379">
    <property type="entry name" value="Bact_transglu_N"/>
    <property type="match status" value="1"/>
</dbReference>
<dbReference type="PANTHER" id="PTHR33490:SF1">
    <property type="entry name" value="SLL1233 PROTEIN"/>
    <property type="match status" value="1"/>
</dbReference>
<comment type="caution">
    <text evidence="3">The sequence shown here is derived from an EMBL/GenBank/DDBJ whole genome shotgun (WGS) entry which is preliminary data.</text>
</comment>
<dbReference type="AlphaFoldDB" id="A0A251X4E8"/>
<dbReference type="Gene3D" id="3.10.620.30">
    <property type="match status" value="1"/>
</dbReference>
<gene>
    <name evidence="3" type="ORF">TPSD3_14225</name>
</gene>
<dbReference type="EMBL" id="MSLT01000023">
    <property type="protein sequence ID" value="OUD12270.1"/>
    <property type="molecule type" value="Genomic_DNA"/>
</dbReference>
<dbReference type="PANTHER" id="PTHR33490">
    <property type="entry name" value="BLR5614 PROTEIN-RELATED"/>
    <property type="match status" value="1"/>
</dbReference>
<sequence>MAIKVALNHYTRYSYDRLISMSPHVVRLRPAVHSRTPILAYSLKIKPEKHFINWFQDPFGNFLARIVFPEKTKEFSVEVDLIADMVVINPFDFFLEDYAENYPFTYEETLAKELTPYLEITERGERLMAWVAGVDRKKQRTVDFLVAINQRLQQDIAYGIRMEPGVQTGEETLTRAKGSCRDSAWLLVQILRHLGLAARFVSGYLVQLTADVKSLDGPSGPEQDFTDLHAWTEVYVPGAGWIGLDPTSGLFAGEGHIPLACTPNPSSAAPITGAIDECKTEFYFHNEVTRIHEDPRVTKPYSEEQWQAINALGHKVDAELIANGVRLTMGGEPTFVSIDNMDGAEWNTAALGPTKRTLAANLLKRLRKRFGPGASLHYGQGKWYPGEPIPRWALGCFWRKDGVAVWRDDRWLADDSRPTQFDATDAQRFVTRLAQRLGLKGDYCIPAYEDNLYYLWKEGQTPVNLDPKRANLKDDLERKRLARVLSYGLDNPVGYVLPLRWQYNMTGGGQWHSAPWRLRREQLYLVPGDSPMGLRLPLESLPWVDVDKREIQVERSLFEELQPLQDIHGEVAQRFAQYYESPPTAHSIHEQTEMADDDRFIKTEKITREETFYTDVPHTALCVQAREGFLHVFLPPLTHLEHYLDLVSSIEATAADLKMPLFLEGYEPPIDPRMQRLLVTPDPGVIEVNIHPAHSWDELVNNTFTLYEEAHYSRLGTEKFMQDGRHTGTGGGNHVTLGGATPAESPMLRRPDLLRSMITYWQHHPSLSYLFSGLFIGPTSQAPRVDEARNESLYELEIAFQRMPSGEVAAPWLVDRLLRHLLVDLTGNTHRAEFCIDKLYSPDSATGRLGLLEMRAFEMPPHARMSLMQMLLLRTLLMRFWKKPYALPLVRWGTELHDRFMLPHYVREDIKDVISDLQREGYEFQLDWLDPFFEFRFPHYGSVQVGNINLELRMAIEPWHVLGEEATGGGTARYVDSSVERLQVKVTGLTDSRYVIACNGRRIPLHNTGRKDEYICGVRYRAWQPPSALHPTIPVHVPLVFDIIDSWTGRAIGGCTYHVSHPGGRSYDDFPVNAYAAESRRITRFQAFGHTPGPVKAPAWFQGLSGFYPQGHGIGPMDLPPEEPNREYPYTLDLRRERD</sequence>
<evidence type="ECO:0000313" key="4">
    <source>
        <dbReference type="Proteomes" id="UP000194798"/>
    </source>
</evidence>
<dbReference type="Pfam" id="PF01841">
    <property type="entry name" value="Transglut_core"/>
    <property type="match status" value="1"/>
</dbReference>
<dbReference type="Pfam" id="PF09899">
    <property type="entry name" value="DUF2126"/>
    <property type="match status" value="1"/>
</dbReference>
<dbReference type="InterPro" id="IPR018667">
    <property type="entry name" value="DUF2126"/>
</dbReference>
<dbReference type="Proteomes" id="UP000194798">
    <property type="component" value="Unassembled WGS sequence"/>
</dbReference>
<accession>A0A251X4E8</accession>
<dbReference type="InterPro" id="IPR013589">
    <property type="entry name" value="Bac_transglu_N"/>
</dbReference>
<name>A0A251X4E8_9GAMM</name>
<feature type="region of interest" description="Disordered" evidence="1">
    <location>
        <begin position="1113"/>
        <end position="1139"/>
    </location>
</feature>
<dbReference type="SMART" id="SM00460">
    <property type="entry name" value="TGc"/>
    <property type="match status" value="1"/>
</dbReference>
<dbReference type="InterPro" id="IPR002931">
    <property type="entry name" value="Transglutaminase-like"/>
</dbReference>
<evidence type="ECO:0000259" key="2">
    <source>
        <dbReference type="SMART" id="SM00460"/>
    </source>
</evidence>
<evidence type="ECO:0000313" key="3">
    <source>
        <dbReference type="EMBL" id="OUD12270.1"/>
    </source>
</evidence>
<dbReference type="OrthoDB" id="9804872at2"/>
<reference evidence="3 4" key="1">
    <citation type="submission" date="2016-12" db="EMBL/GenBank/DDBJ databases">
        <title>Thioflexothrix psekupsii D3 genome sequencing and assembly.</title>
        <authorList>
            <person name="Fomenkov A."/>
            <person name="Vincze T."/>
            <person name="Grabovich M."/>
            <person name="Anton B.P."/>
            <person name="Dubinina G."/>
            <person name="Orlova M."/>
            <person name="Belousova E."/>
            <person name="Roberts R.J."/>
        </authorList>
    </citation>
    <scope>NUCLEOTIDE SEQUENCE [LARGE SCALE GENOMIC DNA]</scope>
    <source>
        <strain evidence="3">D3</strain>
    </source>
</reference>
<organism evidence="3 4">
    <name type="scientific">Thioflexithrix psekupsensis</name>
    <dbReference type="NCBI Taxonomy" id="1570016"/>
    <lineage>
        <taxon>Bacteria</taxon>
        <taxon>Pseudomonadati</taxon>
        <taxon>Pseudomonadota</taxon>
        <taxon>Gammaproteobacteria</taxon>
        <taxon>Thiotrichales</taxon>
        <taxon>Thioflexithrix</taxon>
    </lineage>
</organism>
<proteinExistence type="predicted"/>
<dbReference type="RefSeq" id="WP_086489220.1">
    <property type="nucleotide sequence ID" value="NZ_MSLT01000023.1"/>
</dbReference>